<name>F8WLE4_9LACT</name>
<sequence>MERKKRKKRIFGL</sequence>
<organism evidence="1">
    <name type="scientific">Lactococcus garvieae</name>
    <dbReference type="NCBI Taxonomy" id="1363"/>
    <lineage>
        <taxon>Bacteria</taxon>
        <taxon>Bacillati</taxon>
        <taxon>Bacillota</taxon>
        <taxon>Bacilli</taxon>
        <taxon>Lactobacillales</taxon>
        <taxon>Streptococcaceae</taxon>
        <taxon>Lactococcus</taxon>
    </lineage>
</organism>
<reference evidence="1" key="1">
    <citation type="journal article" date="2011" name="PLoS ONE">
        <title>Complete genome sequence and comparative analysis of the fish pathogen Lactococcus garvieae.</title>
        <authorList>
            <person name="Morita H."/>
            <person name="Toh H."/>
            <person name="Oshima K."/>
            <person name="Yoshizaki M."/>
            <person name="Kawanishi M."/>
            <person name="Nakaya K."/>
            <person name="Suzuki T."/>
            <person name="Miyauchi E."/>
            <person name="Ishii Y."/>
            <person name="Tanabe S."/>
            <person name="Murakami M."/>
            <person name="Hattori M."/>
        </authorList>
    </citation>
    <scope>NUCLEOTIDE SEQUENCE</scope>
    <source>
        <strain evidence="1">Lg2-S</strain>
    </source>
</reference>
<protein>
    <submittedName>
        <fullName evidence="1">Uncharacterized protein</fullName>
    </submittedName>
</protein>
<dbReference type="EMBL" id="AB576166">
    <property type="protein sequence ID" value="BAK61495.1"/>
    <property type="molecule type" value="Genomic_DNA"/>
</dbReference>
<accession>F8WLE4</accession>
<gene>
    <name evidence="1" type="primary">EpsL</name>
</gene>
<proteinExistence type="predicted"/>
<evidence type="ECO:0000313" key="1">
    <source>
        <dbReference type="EMBL" id="BAK61495.1"/>
    </source>
</evidence>